<dbReference type="Pfam" id="PF00168">
    <property type="entry name" value="C2"/>
    <property type="match status" value="1"/>
</dbReference>
<evidence type="ECO:0000256" key="1">
    <source>
        <dbReference type="ARBA" id="ARBA00012368"/>
    </source>
</evidence>
<dbReference type="EC" id="3.1.4.11" evidence="1"/>
<dbReference type="EMBL" id="HBHT01005667">
    <property type="protein sequence ID" value="CAD9947476.1"/>
    <property type="molecule type" value="Transcribed_RNA"/>
</dbReference>
<dbReference type="CDD" id="cd00275">
    <property type="entry name" value="C2_PLC_like"/>
    <property type="match status" value="1"/>
</dbReference>
<evidence type="ECO:0000259" key="7">
    <source>
        <dbReference type="PROSITE" id="PS50008"/>
    </source>
</evidence>
<evidence type="ECO:0000259" key="6">
    <source>
        <dbReference type="PROSITE" id="PS50004"/>
    </source>
</evidence>
<dbReference type="GO" id="GO:0048015">
    <property type="term" value="P:phosphatidylinositol-mediated signaling"/>
    <property type="evidence" value="ECO:0007669"/>
    <property type="project" value="TreeGrafter"/>
</dbReference>
<evidence type="ECO:0000256" key="3">
    <source>
        <dbReference type="ARBA" id="ARBA00022963"/>
    </source>
</evidence>
<dbReference type="InterPro" id="IPR035892">
    <property type="entry name" value="C2_domain_sf"/>
</dbReference>
<feature type="domain" description="C2" evidence="6">
    <location>
        <begin position="111"/>
        <end position="251"/>
    </location>
</feature>
<accession>A0A7S2Y369</accession>
<dbReference type="InterPro" id="IPR001192">
    <property type="entry name" value="PI-PLC_fam"/>
</dbReference>
<dbReference type="SUPFAM" id="SSF51695">
    <property type="entry name" value="PLC-like phosphodiesterases"/>
    <property type="match status" value="1"/>
</dbReference>
<keyword evidence="2" id="KW-0378">Hydrolase</keyword>
<keyword evidence="3" id="KW-0442">Lipid degradation</keyword>
<dbReference type="InterPro" id="IPR017946">
    <property type="entry name" value="PLC-like_Pdiesterase_TIM-brl"/>
</dbReference>
<dbReference type="InterPro" id="IPR001711">
    <property type="entry name" value="PLipase_C_Pinositol-sp_Y"/>
</dbReference>
<evidence type="ECO:0000313" key="8">
    <source>
        <dbReference type="EMBL" id="CAD9947476.1"/>
    </source>
</evidence>
<dbReference type="PANTHER" id="PTHR10336:SF36">
    <property type="entry name" value="1-PHOSPHATIDYLINOSITOL 4,5-BISPHOSPHATE PHOSPHODIESTERASE BETA-4"/>
    <property type="match status" value="1"/>
</dbReference>
<dbReference type="SMART" id="SM00239">
    <property type="entry name" value="C2"/>
    <property type="match status" value="1"/>
</dbReference>
<reference evidence="8" key="1">
    <citation type="submission" date="2021-01" db="EMBL/GenBank/DDBJ databases">
        <authorList>
            <person name="Corre E."/>
            <person name="Pelletier E."/>
            <person name="Niang G."/>
            <person name="Scheremetjew M."/>
            <person name="Finn R."/>
            <person name="Kale V."/>
            <person name="Holt S."/>
            <person name="Cochrane G."/>
            <person name="Meng A."/>
            <person name="Brown T."/>
            <person name="Cohen L."/>
        </authorList>
    </citation>
    <scope>NUCLEOTIDE SEQUENCE</scope>
    <source>
        <strain evidence="8">CCMP125</strain>
    </source>
</reference>
<dbReference type="PANTHER" id="PTHR10336">
    <property type="entry name" value="PHOSPHOINOSITIDE-SPECIFIC PHOSPHOLIPASE C FAMILY PROTEIN"/>
    <property type="match status" value="1"/>
</dbReference>
<evidence type="ECO:0000256" key="4">
    <source>
        <dbReference type="ARBA" id="ARBA00023098"/>
    </source>
</evidence>
<dbReference type="Pfam" id="PF00387">
    <property type="entry name" value="PI-PLC-Y"/>
    <property type="match status" value="1"/>
</dbReference>
<organism evidence="8">
    <name type="scientific">Entomoneis paludosa</name>
    <dbReference type="NCBI Taxonomy" id="265537"/>
    <lineage>
        <taxon>Eukaryota</taxon>
        <taxon>Sar</taxon>
        <taxon>Stramenopiles</taxon>
        <taxon>Ochrophyta</taxon>
        <taxon>Bacillariophyta</taxon>
        <taxon>Bacillariophyceae</taxon>
        <taxon>Bacillariophycidae</taxon>
        <taxon>Entomoneidaceae</taxon>
        <taxon>Entomoneis</taxon>
    </lineage>
</organism>
<name>A0A7S2Y369_9STRA</name>
<evidence type="ECO:0000256" key="5">
    <source>
        <dbReference type="SAM" id="MobiDB-lite"/>
    </source>
</evidence>
<sequence length="278" mass="30742">MVALNFQTPDTPLIINDGRFRENKRCGYILKPQGVLPEKVDMLPTTVEDDENDVLFADRNHDEEENDTLDTVMESMEGVVCGDESSSSALLQKNKRDLTSTNTRRGSGGVKVAERMKSFRQHMTNRVNPLQLRIRVLAGSCLPKPEGQKMGETIDPYVSVTLHDVKEAGGGGGKMSYVSSTFETKVVDNNGYCPIWKGGDFKKFQVLNPQVAMLQFALKEKDVGSFDDRVAEAAIPCNRLRVGYRSVQLFDLNNTRTGPFGFASLLVEIEIDAAPSAT</sequence>
<dbReference type="AlphaFoldDB" id="A0A7S2Y369"/>
<dbReference type="SUPFAM" id="SSF49562">
    <property type="entry name" value="C2 domain (Calcium/lipid-binding domain, CaLB)"/>
    <property type="match status" value="1"/>
</dbReference>
<dbReference type="PROSITE" id="PS50004">
    <property type="entry name" value="C2"/>
    <property type="match status" value="1"/>
</dbReference>
<gene>
    <name evidence="8" type="ORF">APAL1065_LOCUS3747</name>
</gene>
<dbReference type="GO" id="GO:0016042">
    <property type="term" value="P:lipid catabolic process"/>
    <property type="evidence" value="ECO:0007669"/>
    <property type="project" value="UniProtKB-KW"/>
</dbReference>
<dbReference type="Gene3D" id="2.60.40.150">
    <property type="entry name" value="C2 domain"/>
    <property type="match status" value="1"/>
</dbReference>
<evidence type="ECO:0000256" key="2">
    <source>
        <dbReference type="ARBA" id="ARBA00022801"/>
    </source>
</evidence>
<dbReference type="PROSITE" id="PS50008">
    <property type="entry name" value="PIPLC_Y_DOMAIN"/>
    <property type="match status" value="1"/>
</dbReference>
<dbReference type="GO" id="GO:0004435">
    <property type="term" value="F:phosphatidylinositol-4,5-bisphosphate phospholipase C activity"/>
    <property type="evidence" value="ECO:0007669"/>
    <property type="project" value="UniProtKB-EC"/>
</dbReference>
<dbReference type="GO" id="GO:0051209">
    <property type="term" value="P:release of sequestered calcium ion into cytosol"/>
    <property type="evidence" value="ECO:0007669"/>
    <property type="project" value="TreeGrafter"/>
</dbReference>
<feature type="region of interest" description="Disordered" evidence="5">
    <location>
        <begin position="83"/>
        <end position="109"/>
    </location>
</feature>
<dbReference type="Gene3D" id="3.20.20.190">
    <property type="entry name" value="Phosphatidylinositol (PI) phosphodiesterase"/>
    <property type="match status" value="1"/>
</dbReference>
<proteinExistence type="predicted"/>
<feature type="domain" description="PI-PLC Y-box" evidence="7">
    <location>
        <begin position="1"/>
        <end position="33"/>
    </location>
</feature>
<dbReference type="InterPro" id="IPR000008">
    <property type="entry name" value="C2_dom"/>
</dbReference>
<protein>
    <recommendedName>
        <fullName evidence="1">phosphoinositide phospholipase C</fullName>
        <ecNumber evidence="1">3.1.4.11</ecNumber>
    </recommendedName>
</protein>
<keyword evidence="4" id="KW-0443">Lipid metabolism</keyword>